<keyword evidence="2" id="KW-0255">Endonuclease</keyword>
<name>A0ABU7QJF0_AVIPA</name>
<dbReference type="SUPFAM" id="SSF54060">
    <property type="entry name" value="His-Me finger endonucleases"/>
    <property type="match status" value="1"/>
</dbReference>
<keyword evidence="2" id="KW-0540">Nuclease</keyword>
<dbReference type="GO" id="GO:0004519">
    <property type="term" value="F:endonuclease activity"/>
    <property type="evidence" value="ECO:0007669"/>
    <property type="project" value="UniProtKB-KW"/>
</dbReference>
<evidence type="ECO:0000259" key="1">
    <source>
        <dbReference type="Pfam" id="PF13392"/>
    </source>
</evidence>
<keyword evidence="3" id="KW-1185">Reference proteome</keyword>
<dbReference type="EMBL" id="JAMDKF010000021">
    <property type="protein sequence ID" value="MEE6042024.1"/>
    <property type="molecule type" value="Genomic_DNA"/>
</dbReference>
<dbReference type="Pfam" id="PF13392">
    <property type="entry name" value="HNH_3"/>
    <property type="match status" value="1"/>
</dbReference>
<sequence length="231" mass="27490">MTEKRFKFTDEHIAFIREHKDLAPKALIQAFYQQFGLLKGRQVFRKLKKRLGITSTVQHCNRYTKEELDFIKENCTLPKAELTKLFNQKFNRNQNTQAMSTLCIKRGWLTGRNGRFKKGDYLNPIGHERFCSHAKALLIKTGIKRYERKSHVIWEQAFGKIPQGFVLWFKDGNIQNCELSNLELISRNEMLWRHKLNYHELDSNVKQTFNSFIQLREKLIKLKKQQQQKTA</sequence>
<comment type="caution">
    <text evidence="2">The sequence shown here is derived from an EMBL/GenBank/DDBJ whole genome shotgun (WGS) entry which is preliminary data.</text>
</comment>
<dbReference type="RefSeq" id="WP_330935131.1">
    <property type="nucleotide sequence ID" value="NZ_JAMDKE010000023.1"/>
</dbReference>
<accession>A0ABU7QJF0</accession>
<dbReference type="Proteomes" id="UP001347884">
    <property type="component" value="Unassembled WGS sequence"/>
</dbReference>
<feature type="domain" description="HNH nuclease" evidence="1">
    <location>
        <begin position="149"/>
        <end position="189"/>
    </location>
</feature>
<dbReference type="InterPro" id="IPR003615">
    <property type="entry name" value="HNH_nuc"/>
</dbReference>
<proteinExistence type="predicted"/>
<dbReference type="InterPro" id="IPR044925">
    <property type="entry name" value="His-Me_finger_sf"/>
</dbReference>
<keyword evidence="2" id="KW-0378">Hydrolase</keyword>
<gene>
    <name evidence="2" type="ORF">M5S13_09035</name>
</gene>
<evidence type="ECO:0000313" key="2">
    <source>
        <dbReference type="EMBL" id="MEE6042024.1"/>
    </source>
</evidence>
<protein>
    <submittedName>
        <fullName evidence="2">HNH endonuclease</fullName>
    </submittedName>
</protein>
<evidence type="ECO:0000313" key="3">
    <source>
        <dbReference type="Proteomes" id="UP001347884"/>
    </source>
</evidence>
<reference evidence="2 3" key="1">
    <citation type="journal article" date="2022" name="Front. Microbiol.">
        <title>Commensal bacteria contribute to the growth of multidrug-resistant Avibacterium paragallinarum in chickens.</title>
        <authorList>
            <person name="Zhu J."/>
            <person name="Chen Y."/>
            <person name="Wu Y."/>
            <person name="Wang Y."/>
            <person name="Zhu K."/>
        </authorList>
    </citation>
    <scope>NUCLEOTIDE SEQUENCE [LARGE SCALE GENOMIC DNA]</scope>
    <source>
        <strain evidence="2 3">AV25</strain>
    </source>
</reference>
<organism evidence="2 3">
    <name type="scientific">Avibacterium paragallinarum</name>
    <name type="common">Haemophilus gallinarum</name>
    <dbReference type="NCBI Taxonomy" id="728"/>
    <lineage>
        <taxon>Bacteria</taxon>
        <taxon>Pseudomonadati</taxon>
        <taxon>Pseudomonadota</taxon>
        <taxon>Gammaproteobacteria</taxon>
        <taxon>Pasteurellales</taxon>
        <taxon>Pasteurellaceae</taxon>
        <taxon>Avibacterium</taxon>
    </lineage>
</organism>
<dbReference type="Gene3D" id="3.90.75.20">
    <property type="match status" value="1"/>
</dbReference>